<protein>
    <recommendedName>
        <fullName evidence="4">DNA-directed RNA polymerase subunit Rpo11</fullName>
        <ecNumber evidence="4">2.7.7.6</ecNumber>
    </recommendedName>
    <alternativeName>
        <fullName evidence="4">DNA-directed RNA polymerase subunit L</fullName>
    </alternativeName>
</protein>
<keyword evidence="4" id="KW-0808">Transferase</keyword>
<dbReference type="GO" id="GO:0046983">
    <property type="term" value="F:protein dimerization activity"/>
    <property type="evidence" value="ECO:0007669"/>
    <property type="project" value="InterPro"/>
</dbReference>
<dbReference type="CDD" id="cd06927">
    <property type="entry name" value="RNAP_L"/>
    <property type="match status" value="1"/>
</dbReference>
<evidence type="ECO:0000313" key="7">
    <source>
        <dbReference type="EMBL" id="WEU39645.1"/>
    </source>
</evidence>
<evidence type="ECO:0000256" key="1">
    <source>
        <dbReference type="ARBA" id="ARBA00022478"/>
    </source>
</evidence>
<reference evidence="7" key="2">
    <citation type="journal article" date="2022" name="Nat. Microbiol.">
        <title>A closed Candidatus Odinarchaeum chromosome exposes Asgard archaeal viruses.</title>
        <authorList>
            <person name="Tamarit D."/>
            <person name="Caceres E.F."/>
            <person name="Krupovic M."/>
            <person name="Nijland R."/>
            <person name="Eme L."/>
            <person name="Robinson N.P."/>
            <person name="Ettema T.J.G."/>
        </authorList>
    </citation>
    <scope>NUCLEOTIDE SEQUENCE</scope>
    <source>
        <strain evidence="7">LCB_4</strain>
    </source>
</reference>
<dbReference type="InterPro" id="IPR008193">
    <property type="entry name" value="RNA_pol_Rpb11_13-16kDa_CS"/>
</dbReference>
<evidence type="ECO:0000256" key="5">
    <source>
        <dbReference type="SAM" id="Coils"/>
    </source>
</evidence>
<dbReference type="Gene3D" id="3.30.1360.10">
    <property type="entry name" value="RNA polymerase, RBP11-like subunit"/>
    <property type="match status" value="1"/>
</dbReference>
<dbReference type="PROSITE" id="PS01154">
    <property type="entry name" value="RNA_POL_L_13KD"/>
    <property type="match status" value="1"/>
</dbReference>
<dbReference type="GO" id="GO:0000428">
    <property type="term" value="C:DNA-directed RNA polymerase complex"/>
    <property type="evidence" value="ECO:0007669"/>
    <property type="project" value="UniProtKB-KW"/>
</dbReference>
<keyword evidence="2 4" id="KW-0804">Transcription</keyword>
<keyword evidence="1 4" id="KW-0240">DNA-directed RNA polymerase</keyword>
<proteinExistence type="inferred from homology"/>
<reference evidence="7" key="1">
    <citation type="journal article" date="2017" name="Nature">
        <title>Asgard archaea illuminate the origin of eukaryotic cellular complexity.</title>
        <authorList>
            <person name="Zaremba-Niedzwiedzka K."/>
            <person name="Caceres E.F."/>
            <person name="Saw J.H."/>
            <person name="Backstrom D."/>
            <person name="Juzokaite L."/>
            <person name="Vancaester E."/>
            <person name="Seitz K.W."/>
            <person name="Anantharaman K."/>
            <person name="Starnawski P."/>
            <person name="Kjeldsen K.U."/>
            <person name="Scott M.B."/>
            <person name="Nunoura T."/>
            <person name="Banfield J.F."/>
            <person name="Schramm A."/>
            <person name="Baker B.J."/>
            <person name="Spang A."/>
            <person name="Ettema T.J.G."/>
        </authorList>
    </citation>
    <scope>NUCLEOTIDE SEQUENCE</scope>
    <source>
        <strain evidence="7">LCB_4</strain>
    </source>
</reference>
<comment type="similarity">
    <text evidence="3 4">Belongs to the archaeal Rpo11/eukaryotic RPB11/RPC19 RNA polymerase subunit family.</text>
</comment>
<name>A0AAF0D0P5_ODILC</name>
<organism evidence="7 8">
    <name type="scientific">Odinarchaeota yellowstonii (strain LCB_4)</name>
    <dbReference type="NCBI Taxonomy" id="1841599"/>
    <lineage>
        <taxon>Archaea</taxon>
        <taxon>Promethearchaeati</taxon>
        <taxon>Candidatus Odinarchaeota</taxon>
        <taxon>Candidatus Odinarchaeia</taxon>
        <taxon>Candidatus Odinarchaeales</taxon>
        <taxon>Candidatus Odinarchaeaceae</taxon>
        <taxon>Candidatus Odinarchaeum</taxon>
    </lineage>
</organism>
<dbReference type="GO" id="GO:0003899">
    <property type="term" value="F:DNA-directed RNA polymerase activity"/>
    <property type="evidence" value="ECO:0007669"/>
    <property type="project" value="UniProtKB-UniRule"/>
</dbReference>
<dbReference type="SUPFAM" id="SSF55257">
    <property type="entry name" value="RBP11-like subunits of RNA polymerase"/>
    <property type="match status" value="1"/>
</dbReference>
<dbReference type="Proteomes" id="UP000186851">
    <property type="component" value="Chromosome"/>
</dbReference>
<accession>A0AAF0D0P5</accession>
<comment type="subunit">
    <text evidence="4">Part of the RNA polymerase complex.</text>
</comment>
<evidence type="ECO:0000256" key="2">
    <source>
        <dbReference type="ARBA" id="ARBA00023163"/>
    </source>
</evidence>
<dbReference type="InterPro" id="IPR009025">
    <property type="entry name" value="RBP11-like_dimer"/>
</dbReference>
<keyword evidence="4" id="KW-0963">Cytoplasm</keyword>
<dbReference type="EC" id="2.7.7.6" evidence="4"/>
<dbReference type="PANTHER" id="PTHR13946:SF28">
    <property type="entry name" value="DNA-DIRECTED RNA POLYMERASES I AND III SUBUNIT RPAC2"/>
    <property type="match status" value="1"/>
</dbReference>
<evidence type="ECO:0000259" key="6">
    <source>
        <dbReference type="Pfam" id="PF13656"/>
    </source>
</evidence>
<dbReference type="EMBL" id="CP091871">
    <property type="protein sequence ID" value="WEU39645.1"/>
    <property type="molecule type" value="Genomic_DNA"/>
</dbReference>
<evidence type="ECO:0000313" key="8">
    <source>
        <dbReference type="Proteomes" id="UP000186851"/>
    </source>
</evidence>
<dbReference type="Pfam" id="PF13656">
    <property type="entry name" value="RNA_pol_L_2"/>
    <property type="match status" value="1"/>
</dbReference>
<comment type="subcellular location">
    <subcellularLocation>
        <location evidence="4">Cytoplasm</location>
    </subcellularLocation>
</comment>
<evidence type="ECO:0000256" key="3">
    <source>
        <dbReference type="ARBA" id="ARBA00025751"/>
    </source>
</evidence>
<feature type="domain" description="DNA-directed RNA polymerase RBP11-like dimerisation" evidence="6">
    <location>
        <begin position="12"/>
        <end position="85"/>
    </location>
</feature>
<comment type="function">
    <text evidence="4">DNA-dependent RNA polymerase (RNAP) catalyzes the transcription of DNA into RNA using the four ribonucleoside triphosphates as substrates.</text>
</comment>
<dbReference type="InterPro" id="IPR036603">
    <property type="entry name" value="RBP11-like"/>
</dbReference>
<dbReference type="PANTHER" id="PTHR13946">
    <property type="entry name" value="DNA-DIRECTED RNA POLYMERASE I,II,III"/>
    <property type="match status" value="1"/>
</dbReference>
<dbReference type="HAMAP" id="MF_00261">
    <property type="entry name" value="RNApol_arch_Rpo11"/>
    <property type="match status" value="1"/>
</dbReference>
<evidence type="ECO:0000256" key="4">
    <source>
        <dbReference type="HAMAP-Rule" id="MF_00261"/>
    </source>
</evidence>
<comment type="catalytic activity">
    <reaction evidence="4">
        <text>RNA(n) + a ribonucleoside 5'-triphosphate = RNA(n+1) + diphosphate</text>
        <dbReference type="Rhea" id="RHEA:21248"/>
        <dbReference type="Rhea" id="RHEA-COMP:14527"/>
        <dbReference type="Rhea" id="RHEA-COMP:17342"/>
        <dbReference type="ChEBI" id="CHEBI:33019"/>
        <dbReference type="ChEBI" id="CHEBI:61557"/>
        <dbReference type="ChEBI" id="CHEBI:140395"/>
        <dbReference type="EC" id="2.7.7.6"/>
    </reaction>
</comment>
<dbReference type="InterPro" id="IPR022905">
    <property type="entry name" value="Rpo11-like"/>
</dbReference>
<dbReference type="GO" id="GO:0003677">
    <property type="term" value="F:DNA binding"/>
    <property type="evidence" value="ECO:0007669"/>
    <property type="project" value="InterPro"/>
</dbReference>
<gene>
    <name evidence="4" type="primary">rpo11</name>
    <name evidence="4" type="synonym">rpoL</name>
    <name evidence="7" type="ORF">OdinLCB4_003940</name>
</gene>
<dbReference type="AlphaFoldDB" id="A0AAF0D0P5"/>
<keyword evidence="5" id="KW-0175">Coiled coil</keyword>
<sequence>MKVNFVKKSKKELELEIDGEGHTLFNPIRKALFKDKSVVFAGYHVEHPIIGQTRFLIKTDGSKTAKEALIDAIDSLKNEIKDLREAFLESKKS</sequence>
<keyword evidence="4" id="KW-0548">Nucleotidyltransferase</keyword>
<dbReference type="GO" id="GO:0005737">
    <property type="term" value="C:cytoplasm"/>
    <property type="evidence" value="ECO:0007669"/>
    <property type="project" value="UniProtKB-SubCell"/>
</dbReference>
<feature type="coiled-coil region" evidence="5">
    <location>
        <begin position="66"/>
        <end position="93"/>
    </location>
</feature>
<dbReference type="GO" id="GO:0006351">
    <property type="term" value="P:DNA-templated transcription"/>
    <property type="evidence" value="ECO:0007669"/>
    <property type="project" value="UniProtKB-UniRule"/>
</dbReference>
<dbReference type="KEGG" id="oyw:OdinLCB4_003940"/>